<gene>
    <name evidence="2" type="ORF">CEUSTIGMA_g13563.t1</name>
</gene>
<dbReference type="Gene3D" id="2.60.120.10">
    <property type="entry name" value="Jelly Rolls"/>
    <property type="match status" value="1"/>
</dbReference>
<dbReference type="PANTHER" id="PTHR12461:SF105">
    <property type="entry name" value="HYPOXIA-INDUCIBLE FACTOR 1-ALPHA INHIBITOR"/>
    <property type="match status" value="1"/>
</dbReference>
<keyword evidence="3" id="KW-1185">Reference proteome</keyword>
<reference evidence="2 3" key="1">
    <citation type="submission" date="2017-08" db="EMBL/GenBank/DDBJ databases">
        <title>Acidophilic green algal genome provides insights into adaptation to an acidic environment.</title>
        <authorList>
            <person name="Hirooka S."/>
            <person name="Hirose Y."/>
            <person name="Kanesaki Y."/>
            <person name="Higuchi S."/>
            <person name="Fujiwara T."/>
            <person name="Onuma R."/>
            <person name="Era A."/>
            <person name="Ohbayashi R."/>
            <person name="Uzuka A."/>
            <person name="Nozaki H."/>
            <person name="Yoshikawa H."/>
            <person name="Miyagishima S.Y."/>
        </authorList>
    </citation>
    <scope>NUCLEOTIDE SEQUENCE [LARGE SCALE GENOMIC DNA]</scope>
    <source>
        <strain evidence="2 3">NIES-2499</strain>
    </source>
</reference>
<evidence type="ECO:0000313" key="3">
    <source>
        <dbReference type="Proteomes" id="UP000232323"/>
    </source>
</evidence>
<dbReference type="InterPro" id="IPR014710">
    <property type="entry name" value="RmlC-like_jellyroll"/>
</dbReference>
<feature type="coiled-coil region" evidence="1">
    <location>
        <begin position="412"/>
        <end position="439"/>
    </location>
</feature>
<name>A0A250XTM2_9CHLO</name>
<sequence length="606" mass="67819">AVNCATAGRDISSVDAVCSTGAWGRIISLDSTKNSKSSNYHVRWPECKVINVPLTELPGMIQNWKKSKLEAHLKLCQIMPPPWVPQESQTEDPTSQSSTMYMSPCRELRSQAAWSNSLKKQLLPLCTWLNTFILQPACHLTKLHQAMLQLSTQPSNDKTTNMDRPAVPYDLPVRQGHPTSPIPHTFQQAGLQCLTSDSRRAFSSVHTHLEWSSAGAVKPLKYEREGRILLQVEGSQHVLLVPPEAAFNGCLAPFPCDHPYDTYSATGMTSTACSQQNQELTDHVLSLWPSFNHAKGFSHLLIPGDVLYIPPYWFTHTETQYACDPKEGRCSTSHNLASSPVHDSSKEQEYGCQQLPSKRCPGCLCLVMVLHQVPGEPPIQAPSWGALQLQASRLIESRMGLAVGQVRLRHVLLELCELLDSQERAIKQLLSENESADALSAQALSIASSRQDPHRIRKLLHTLYQHWLPKFLERCNPRDEGDKKDFPPVCPRDVELALTAQAVVDACNTCSPAIDMSQHNNTTRTVPHAKPVGMMSHGSRHPREQLKERGWSASPLPVFERSFRLPCGPVEVLRSICDGRLLPTPWLDEVRKEHFDYSYSFFHPLP</sequence>
<dbReference type="EMBL" id="BEGY01000235">
    <property type="protein sequence ID" value="GAX86150.1"/>
    <property type="molecule type" value="Genomic_DNA"/>
</dbReference>
<evidence type="ECO:0000313" key="2">
    <source>
        <dbReference type="EMBL" id="GAX86150.1"/>
    </source>
</evidence>
<dbReference type="OrthoDB" id="47172at2759"/>
<dbReference type="SUPFAM" id="SSF51197">
    <property type="entry name" value="Clavaminate synthase-like"/>
    <property type="match status" value="1"/>
</dbReference>
<evidence type="ECO:0000256" key="1">
    <source>
        <dbReference type="SAM" id="Coils"/>
    </source>
</evidence>
<organism evidence="2 3">
    <name type="scientific">Chlamydomonas eustigma</name>
    <dbReference type="NCBI Taxonomy" id="1157962"/>
    <lineage>
        <taxon>Eukaryota</taxon>
        <taxon>Viridiplantae</taxon>
        <taxon>Chlorophyta</taxon>
        <taxon>core chlorophytes</taxon>
        <taxon>Chlorophyceae</taxon>
        <taxon>CS clade</taxon>
        <taxon>Chlamydomonadales</taxon>
        <taxon>Chlamydomonadaceae</taxon>
        <taxon>Chlamydomonas</taxon>
    </lineage>
</organism>
<keyword evidence="1" id="KW-0175">Coiled coil</keyword>
<proteinExistence type="predicted"/>
<dbReference type="PANTHER" id="PTHR12461">
    <property type="entry name" value="HYPOXIA-INDUCIBLE FACTOR 1 ALPHA INHIBITOR-RELATED"/>
    <property type="match status" value="1"/>
</dbReference>
<protein>
    <recommendedName>
        <fullName evidence="4">JmjC domain-containing protein</fullName>
    </recommendedName>
</protein>
<feature type="non-terminal residue" evidence="2">
    <location>
        <position position="1"/>
    </location>
</feature>
<evidence type="ECO:0008006" key="4">
    <source>
        <dbReference type="Google" id="ProtNLM"/>
    </source>
</evidence>
<dbReference type="AlphaFoldDB" id="A0A250XTM2"/>
<comment type="caution">
    <text evidence="2">The sequence shown here is derived from an EMBL/GenBank/DDBJ whole genome shotgun (WGS) entry which is preliminary data.</text>
</comment>
<accession>A0A250XTM2</accession>
<dbReference type="Proteomes" id="UP000232323">
    <property type="component" value="Unassembled WGS sequence"/>
</dbReference>